<dbReference type="AlphaFoldDB" id="A0A0D0HB26"/>
<keyword evidence="7 9" id="KW-0129">CBS domain</keyword>
<name>A0A0D0HB26_9BACT</name>
<dbReference type="GO" id="GO:0005886">
    <property type="term" value="C:plasma membrane"/>
    <property type="evidence" value="ECO:0007669"/>
    <property type="project" value="UniProtKB-SubCell"/>
</dbReference>
<dbReference type="Pfam" id="PF00571">
    <property type="entry name" value="CBS"/>
    <property type="match status" value="2"/>
</dbReference>
<comment type="caution">
    <text evidence="14">The sequence shown here is derived from an EMBL/GenBank/DDBJ whole genome shotgun (WGS) entry which is preliminary data.</text>
</comment>
<dbReference type="Pfam" id="PF01595">
    <property type="entry name" value="CNNM"/>
    <property type="match status" value="1"/>
</dbReference>
<proteinExistence type="inferred from homology"/>
<dbReference type="InterPro" id="IPR044751">
    <property type="entry name" value="Ion_transp-like_CBS"/>
</dbReference>
<keyword evidence="4 10" id="KW-0812">Transmembrane</keyword>
<evidence type="ECO:0000313" key="14">
    <source>
        <dbReference type="EMBL" id="KIP60610.1"/>
    </source>
</evidence>
<dbReference type="InterPro" id="IPR002550">
    <property type="entry name" value="CNNM"/>
</dbReference>
<feature type="transmembrane region" description="Helical" evidence="11">
    <location>
        <begin position="20"/>
        <end position="39"/>
    </location>
</feature>
<accession>A0A0D0HB26</accession>
<dbReference type="GO" id="GO:0050660">
    <property type="term" value="F:flavin adenine dinucleotide binding"/>
    <property type="evidence" value="ECO:0007669"/>
    <property type="project" value="InterPro"/>
</dbReference>
<dbReference type="SMART" id="SM00116">
    <property type="entry name" value="CBS"/>
    <property type="match status" value="2"/>
</dbReference>
<evidence type="ECO:0000256" key="8">
    <source>
        <dbReference type="ARBA" id="ARBA00023136"/>
    </source>
</evidence>
<keyword evidence="15" id="KW-1185">Reference proteome</keyword>
<dbReference type="SMART" id="SM01091">
    <property type="entry name" value="CorC_HlyC"/>
    <property type="match status" value="1"/>
</dbReference>
<feature type="domain" description="CBS" evidence="12">
    <location>
        <begin position="288"/>
        <end position="345"/>
    </location>
</feature>
<dbReference type="PANTHER" id="PTHR22777">
    <property type="entry name" value="HEMOLYSIN-RELATED"/>
    <property type="match status" value="1"/>
</dbReference>
<comment type="similarity">
    <text evidence="2">Belongs to the UPF0053 family.</text>
</comment>
<dbReference type="FunFam" id="3.10.580.10:FF:000002">
    <property type="entry name" value="Magnesium/cobalt efflux protein CorC"/>
    <property type="match status" value="1"/>
</dbReference>
<dbReference type="RefSeq" id="WP_022317095.1">
    <property type="nucleotide sequence ID" value="NZ_JALFDM010000042.1"/>
</dbReference>
<feature type="domain" description="CBS" evidence="12">
    <location>
        <begin position="224"/>
        <end position="283"/>
    </location>
</feature>
<keyword evidence="6 10" id="KW-1133">Transmembrane helix</keyword>
<evidence type="ECO:0000256" key="6">
    <source>
        <dbReference type="ARBA" id="ARBA00022989"/>
    </source>
</evidence>
<dbReference type="InterPro" id="IPR019862">
    <property type="entry name" value="Motility-assoc_prot_GldE"/>
</dbReference>
<evidence type="ECO:0000256" key="2">
    <source>
        <dbReference type="ARBA" id="ARBA00006337"/>
    </source>
</evidence>
<evidence type="ECO:0000259" key="13">
    <source>
        <dbReference type="PROSITE" id="PS51846"/>
    </source>
</evidence>
<evidence type="ECO:0000259" key="12">
    <source>
        <dbReference type="PROSITE" id="PS51371"/>
    </source>
</evidence>
<dbReference type="CDD" id="cd04590">
    <property type="entry name" value="CBS_pair_CorC_HlyC_assoc"/>
    <property type="match status" value="1"/>
</dbReference>
<comment type="subcellular location">
    <subcellularLocation>
        <location evidence="1">Cell membrane</location>
        <topology evidence="1">Multi-pass membrane protein</topology>
    </subcellularLocation>
</comment>
<dbReference type="InterPro" id="IPR046342">
    <property type="entry name" value="CBS_dom_sf"/>
</dbReference>
<dbReference type="STRING" id="1602171.ST44_10595"/>
<reference evidence="14 15" key="1">
    <citation type="submission" date="2015-01" db="EMBL/GenBank/DDBJ databases">
        <title>Comparative genomics of non-oral Prevotella species.</title>
        <authorList>
            <person name="Accetto T."/>
            <person name="Nograsek B."/>
            <person name="Avgustin G."/>
        </authorList>
    </citation>
    <scope>NUCLEOTIDE SEQUENCE [LARGE SCALE GENOMIC DNA]</scope>
    <source>
        <strain evidence="14 15">P5-119</strain>
    </source>
</reference>
<feature type="domain" description="CNNM transmembrane" evidence="13">
    <location>
        <begin position="18"/>
        <end position="206"/>
    </location>
</feature>
<dbReference type="PANTHER" id="PTHR22777:SF32">
    <property type="entry name" value="UPF0053 INNER MEMBRANE PROTEIN YFJD"/>
    <property type="match status" value="1"/>
</dbReference>
<dbReference type="InterPro" id="IPR000644">
    <property type="entry name" value="CBS_dom"/>
</dbReference>
<dbReference type="SUPFAM" id="SSF54631">
    <property type="entry name" value="CBS-domain pair"/>
    <property type="match status" value="1"/>
</dbReference>
<dbReference type="Pfam" id="PF03471">
    <property type="entry name" value="CorC_HlyC"/>
    <property type="match status" value="1"/>
</dbReference>
<organism evidence="14 15">
    <name type="scientific">Prevotella pectinovora</name>
    <dbReference type="NCBI Taxonomy" id="1602169"/>
    <lineage>
        <taxon>Bacteria</taxon>
        <taxon>Pseudomonadati</taxon>
        <taxon>Bacteroidota</taxon>
        <taxon>Bacteroidia</taxon>
        <taxon>Bacteroidales</taxon>
        <taxon>Prevotellaceae</taxon>
        <taxon>Prevotella</taxon>
    </lineage>
</organism>
<dbReference type="OrthoDB" id="9798188at2"/>
<evidence type="ECO:0000256" key="10">
    <source>
        <dbReference type="PROSITE-ProRule" id="PRU01193"/>
    </source>
</evidence>
<dbReference type="Gene3D" id="3.30.465.10">
    <property type="match status" value="1"/>
</dbReference>
<dbReference type="NCBIfam" id="TIGR03520">
    <property type="entry name" value="GldE"/>
    <property type="match status" value="1"/>
</dbReference>
<dbReference type="InterPro" id="IPR005170">
    <property type="entry name" value="Transptr-assoc_dom"/>
</dbReference>
<gene>
    <name evidence="14" type="ORF">ST44_10595</name>
</gene>
<keyword evidence="3" id="KW-1003">Cell membrane</keyword>
<dbReference type="EMBL" id="JXQK01000078">
    <property type="protein sequence ID" value="KIP60610.1"/>
    <property type="molecule type" value="Genomic_DNA"/>
</dbReference>
<evidence type="ECO:0000256" key="3">
    <source>
        <dbReference type="ARBA" id="ARBA00022475"/>
    </source>
</evidence>
<protein>
    <submittedName>
        <fullName evidence="14">Contig78, whole genome shotgun sequence</fullName>
    </submittedName>
</protein>
<evidence type="ECO:0000256" key="1">
    <source>
        <dbReference type="ARBA" id="ARBA00004651"/>
    </source>
</evidence>
<evidence type="ECO:0000256" key="4">
    <source>
        <dbReference type="ARBA" id="ARBA00022692"/>
    </source>
</evidence>
<evidence type="ECO:0000256" key="11">
    <source>
        <dbReference type="SAM" id="Phobius"/>
    </source>
</evidence>
<dbReference type="PROSITE" id="PS51371">
    <property type="entry name" value="CBS"/>
    <property type="match status" value="2"/>
</dbReference>
<feature type="transmembrane region" description="Helical" evidence="11">
    <location>
        <begin position="111"/>
        <end position="130"/>
    </location>
</feature>
<dbReference type="InterPro" id="IPR016169">
    <property type="entry name" value="FAD-bd_PCMH_sub2"/>
</dbReference>
<dbReference type="SUPFAM" id="SSF56176">
    <property type="entry name" value="FAD-binding/transporter-associated domain-like"/>
    <property type="match status" value="1"/>
</dbReference>
<keyword evidence="5" id="KW-0677">Repeat</keyword>
<evidence type="ECO:0000256" key="7">
    <source>
        <dbReference type="ARBA" id="ARBA00023122"/>
    </source>
</evidence>
<dbReference type="InterPro" id="IPR036318">
    <property type="entry name" value="FAD-bd_PCMH-like_sf"/>
</dbReference>
<sequence length="447" mass="50767">MDISFLQQAFEEVSFNTPTLGVVIASLLAVVLLGASAFASGSEIAFFSLTPSDLNEMDTEKNPKDLGIDKLRKDSERTLATILVANNFVNVTIIMLCNYVFGSLIDFGNAYWLQFVCITVLLTFLLLLFGEIMPKVFARQNALQFCRRAVGGVLVARKMFWPIENILLRSRVLADSLLQKENHVLSVDELGQALELTDKDDIKDEKSMLQGIIRFGDETVKEIMTSRKDVVDIDIKSPFSKVISSIVDNNYSRIPVYQDNTDNIRGVLYIKDLLLHIGKPDSFRWQSLIRPPYFVPETKKIDDLLREFQNNRIHIAIVVDEFGGTSGIVTLEDVLEEIVGEIRDEYDEDEKTYRRINNNTFIFDGKTPLSDFCRILNVPDDEFSDVEGEADTLAGLVLEMKGDFPKVHEKFEHSNFVFEVLDVKERRIATLKVILRDAKEVKGDEKQ</sequence>
<evidence type="ECO:0000313" key="15">
    <source>
        <dbReference type="Proteomes" id="UP000032046"/>
    </source>
</evidence>
<evidence type="ECO:0000256" key="9">
    <source>
        <dbReference type="PROSITE-ProRule" id="PRU00703"/>
    </source>
</evidence>
<dbReference type="PROSITE" id="PS51846">
    <property type="entry name" value="CNNM"/>
    <property type="match status" value="1"/>
</dbReference>
<feature type="transmembrane region" description="Helical" evidence="11">
    <location>
        <begin position="79"/>
        <end position="105"/>
    </location>
</feature>
<dbReference type="Gene3D" id="3.10.580.10">
    <property type="entry name" value="CBS-domain"/>
    <property type="match status" value="1"/>
</dbReference>
<dbReference type="Proteomes" id="UP000032046">
    <property type="component" value="Unassembled WGS sequence"/>
</dbReference>
<evidence type="ECO:0000256" key="5">
    <source>
        <dbReference type="ARBA" id="ARBA00022737"/>
    </source>
</evidence>
<keyword evidence="8 10" id="KW-0472">Membrane</keyword>